<keyword evidence="5" id="KW-1185">Reference proteome</keyword>
<reference evidence="4 5" key="1">
    <citation type="submission" date="2019-02" db="EMBL/GenBank/DDBJ databases">
        <title>Deep-cultivation of Planctomycetes and their phenomic and genomic characterization uncovers novel biology.</title>
        <authorList>
            <person name="Wiegand S."/>
            <person name="Jogler M."/>
            <person name="Boedeker C."/>
            <person name="Pinto D."/>
            <person name="Vollmers J."/>
            <person name="Rivas-Marin E."/>
            <person name="Kohn T."/>
            <person name="Peeters S.H."/>
            <person name="Heuer A."/>
            <person name="Rast P."/>
            <person name="Oberbeckmann S."/>
            <person name="Bunk B."/>
            <person name="Jeske O."/>
            <person name="Meyerdierks A."/>
            <person name="Storesund J.E."/>
            <person name="Kallscheuer N."/>
            <person name="Luecker S."/>
            <person name="Lage O.M."/>
            <person name="Pohl T."/>
            <person name="Merkel B.J."/>
            <person name="Hornburger P."/>
            <person name="Mueller R.-W."/>
            <person name="Bruemmer F."/>
            <person name="Labrenz M."/>
            <person name="Spormann A.M."/>
            <person name="Op Den Camp H."/>
            <person name="Overmann J."/>
            <person name="Amann R."/>
            <person name="Jetten M.S.M."/>
            <person name="Mascher T."/>
            <person name="Medema M.H."/>
            <person name="Devos D.P."/>
            <person name="Kaster A.-K."/>
            <person name="Ovreas L."/>
            <person name="Rohde M."/>
            <person name="Galperin M.Y."/>
            <person name="Jogler C."/>
        </authorList>
    </citation>
    <scope>NUCLEOTIDE SEQUENCE [LARGE SCALE GENOMIC DNA]</scope>
    <source>
        <strain evidence="4 5">Pla144</strain>
    </source>
</reference>
<dbReference type="InterPro" id="IPR036465">
    <property type="entry name" value="vWFA_dom_sf"/>
</dbReference>
<dbReference type="SMART" id="SM00327">
    <property type="entry name" value="VWA"/>
    <property type="match status" value="1"/>
</dbReference>
<dbReference type="Gene3D" id="3.40.50.410">
    <property type="entry name" value="von Willebrand factor, type A domain"/>
    <property type="match status" value="1"/>
</dbReference>
<keyword evidence="2" id="KW-1133">Transmembrane helix</keyword>
<comment type="caution">
    <text evidence="4">The sequence shown here is derived from an EMBL/GenBank/DDBJ whole genome shotgun (WGS) entry which is preliminary data.</text>
</comment>
<dbReference type="Pfam" id="PF13768">
    <property type="entry name" value="VWA_3"/>
    <property type="match status" value="1"/>
</dbReference>
<feature type="compositionally biased region" description="Basic and acidic residues" evidence="1">
    <location>
        <begin position="1"/>
        <end position="17"/>
    </location>
</feature>
<protein>
    <recommendedName>
        <fullName evidence="3">VWFA domain-containing protein</fullName>
    </recommendedName>
</protein>
<keyword evidence="2" id="KW-0812">Transmembrane</keyword>
<dbReference type="Proteomes" id="UP000318437">
    <property type="component" value="Unassembled WGS sequence"/>
</dbReference>
<evidence type="ECO:0000313" key="5">
    <source>
        <dbReference type="Proteomes" id="UP000318437"/>
    </source>
</evidence>
<feature type="region of interest" description="Disordered" evidence="1">
    <location>
        <begin position="1"/>
        <end position="33"/>
    </location>
</feature>
<keyword evidence="2" id="KW-0472">Membrane</keyword>
<dbReference type="EMBL" id="SJPS01000005">
    <property type="protein sequence ID" value="TWU24700.1"/>
    <property type="molecule type" value="Genomic_DNA"/>
</dbReference>
<evidence type="ECO:0000313" key="4">
    <source>
        <dbReference type="EMBL" id="TWU24700.1"/>
    </source>
</evidence>
<dbReference type="OrthoDB" id="288124at2"/>
<dbReference type="SUPFAM" id="SSF53300">
    <property type="entry name" value="vWA-like"/>
    <property type="match status" value="1"/>
</dbReference>
<evidence type="ECO:0000259" key="3">
    <source>
        <dbReference type="PROSITE" id="PS50234"/>
    </source>
</evidence>
<evidence type="ECO:0000256" key="2">
    <source>
        <dbReference type="SAM" id="Phobius"/>
    </source>
</evidence>
<dbReference type="AlphaFoldDB" id="A0A5C6CJF7"/>
<feature type="domain" description="VWFA" evidence="3">
    <location>
        <begin position="245"/>
        <end position="425"/>
    </location>
</feature>
<dbReference type="RefSeq" id="WP_146451921.1">
    <property type="nucleotide sequence ID" value="NZ_SJPS01000005.1"/>
</dbReference>
<accession>A0A5C6CJF7</accession>
<feature type="transmembrane region" description="Helical" evidence="2">
    <location>
        <begin position="107"/>
        <end position="129"/>
    </location>
</feature>
<sequence>MIPDSAKKKIKSNDKGFRLPTDSYASENGVEKEDLESFRFEVSAGEKLRLDDDVPRSKGLRLRADLPHHSEPHNSPLVSEPSLTENARFPQLEVAETSYYQKRSEKLPVWGTSFFIHLLAMLAFALFTFSINKQQVDFTLTLESDATIENEIELQDIEIDPMEEIESDVNQLASEIQEASRVMASELSAEVAIADLVSFSGSQEIGLGELSGLSFGSHGNGLSDMLPKAEKLKATFFETKIEGRRIVFVVDNSGGMRGGELETLVDELIKSVESLTTEQQFYVIFYSDMLYPLFYPQPVQRFVPADDRFKKSLRQWLETVEFCLGNEVDKAIEAAQMIRPDAVYLLTDGDLDSTRDQRRMAYLLNSQGRRFPIHTFGMGTGEKGRAADKLRQVAEANRGIFRAVKVSTAAKDAALEKRRPYHDKEPGEVWGLNVGGKWGRK</sequence>
<name>A0A5C6CJF7_9BACT</name>
<organism evidence="4 5">
    <name type="scientific">Bythopirellula polymerisocia</name>
    <dbReference type="NCBI Taxonomy" id="2528003"/>
    <lineage>
        <taxon>Bacteria</taxon>
        <taxon>Pseudomonadati</taxon>
        <taxon>Planctomycetota</taxon>
        <taxon>Planctomycetia</taxon>
        <taxon>Pirellulales</taxon>
        <taxon>Lacipirellulaceae</taxon>
        <taxon>Bythopirellula</taxon>
    </lineage>
</organism>
<proteinExistence type="predicted"/>
<gene>
    <name evidence="4" type="ORF">Pla144_35860</name>
</gene>
<dbReference type="InterPro" id="IPR002035">
    <property type="entry name" value="VWF_A"/>
</dbReference>
<dbReference type="PROSITE" id="PS50234">
    <property type="entry name" value="VWFA"/>
    <property type="match status" value="1"/>
</dbReference>
<evidence type="ECO:0000256" key="1">
    <source>
        <dbReference type="SAM" id="MobiDB-lite"/>
    </source>
</evidence>